<dbReference type="CDD" id="cd00038">
    <property type="entry name" value="CAP_ED"/>
    <property type="match status" value="1"/>
</dbReference>
<dbReference type="InterPro" id="IPR050397">
    <property type="entry name" value="Env_Response_Regulators"/>
</dbReference>
<dbReference type="Proteomes" id="UP000779049">
    <property type="component" value="Unassembled WGS sequence"/>
</dbReference>
<sequence length="224" mass="25836">MVKIPEKYFSYFKKAGTVKVYRKRQIIYLQNDSADALYLILSGRVRVFNTTVTGKETTLEIVEKGRIFGESSFLGEYRRPTTVEAVNTVTLVSCSIKNLIPILKESEELMMLMFQHLSQTCDYLANKVYRLTNYNRYQRIANFLLEETACSNPDKDITEDGIPYTHEEIAGLLGLSRVTVSKVLASFMEKGMIKNGYRKILILDRRALQQECERKEKNKVAVFE</sequence>
<gene>
    <name evidence="6" type="ORF">FLB61_04430</name>
</gene>
<dbReference type="InterPro" id="IPR012318">
    <property type="entry name" value="HTH_CRP"/>
</dbReference>
<keyword evidence="3" id="KW-0804">Transcription</keyword>
<keyword evidence="2" id="KW-0238">DNA-binding</keyword>
<dbReference type="SUPFAM" id="SSF51206">
    <property type="entry name" value="cAMP-binding domain-like"/>
    <property type="match status" value="1"/>
</dbReference>
<dbReference type="EMBL" id="VIRV01000004">
    <property type="protein sequence ID" value="MBY0758345.1"/>
    <property type="molecule type" value="Genomic_DNA"/>
</dbReference>
<proteinExistence type="predicted"/>
<dbReference type="PROSITE" id="PS51063">
    <property type="entry name" value="HTH_CRP_2"/>
    <property type="match status" value="1"/>
</dbReference>
<feature type="domain" description="Cyclic nucleotide-binding" evidence="4">
    <location>
        <begin position="21"/>
        <end position="120"/>
    </location>
</feature>
<evidence type="ECO:0000256" key="3">
    <source>
        <dbReference type="ARBA" id="ARBA00023163"/>
    </source>
</evidence>
<name>A0ABS7L5M4_9FIRM</name>
<reference evidence="6 7" key="1">
    <citation type="journal article" date="2020" name="New Microbes New Infect">
        <title>Sellimonas caecigallum sp. nov., description and genome sequence of a new member of the Sellimonas genus isolated from the cecum of feral chicken.</title>
        <authorList>
            <person name="Wongkuna S."/>
            <person name="Ghimire S."/>
            <person name="Antony L."/>
            <person name="Chankhamhaengdecha S."/>
            <person name="Janvilisri T."/>
            <person name="Scaria J."/>
        </authorList>
    </citation>
    <scope>NUCLEOTIDE SEQUENCE [LARGE SCALE GENOMIC DNA]</scope>
    <source>
        <strain evidence="6 7">SW451</strain>
    </source>
</reference>
<dbReference type="PANTHER" id="PTHR24567:SF74">
    <property type="entry name" value="HTH-TYPE TRANSCRIPTIONAL REGULATOR ARCR"/>
    <property type="match status" value="1"/>
</dbReference>
<dbReference type="InterPro" id="IPR014710">
    <property type="entry name" value="RmlC-like_jellyroll"/>
</dbReference>
<protein>
    <submittedName>
        <fullName evidence="6">Crp/Fnr family transcriptional regulator</fullName>
    </submittedName>
</protein>
<dbReference type="Gene3D" id="2.60.120.10">
    <property type="entry name" value="Jelly Rolls"/>
    <property type="match status" value="1"/>
</dbReference>
<dbReference type="SMART" id="SM00100">
    <property type="entry name" value="cNMP"/>
    <property type="match status" value="1"/>
</dbReference>
<evidence type="ECO:0000313" key="6">
    <source>
        <dbReference type="EMBL" id="MBY0758345.1"/>
    </source>
</evidence>
<dbReference type="Pfam" id="PF00027">
    <property type="entry name" value="cNMP_binding"/>
    <property type="match status" value="1"/>
</dbReference>
<dbReference type="SMART" id="SM00419">
    <property type="entry name" value="HTH_CRP"/>
    <property type="match status" value="1"/>
</dbReference>
<comment type="caution">
    <text evidence="6">The sequence shown here is derived from an EMBL/GenBank/DDBJ whole genome shotgun (WGS) entry which is preliminary data.</text>
</comment>
<dbReference type="InterPro" id="IPR036390">
    <property type="entry name" value="WH_DNA-bd_sf"/>
</dbReference>
<keyword evidence="1" id="KW-0805">Transcription regulation</keyword>
<evidence type="ECO:0000259" key="4">
    <source>
        <dbReference type="PROSITE" id="PS50042"/>
    </source>
</evidence>
<dbReference type="SUPFAM" id="SSF46785">
    <property type="entry name" value="Winged helix' DNA-binding domain"/>
    <property type="match status" value="1"/>
</dbReference>
<organism evidence="6 7">
    <name type="scientific">Sellimonas caecigallum</name>
    <dbReference type="NCBI Taxonomy" id="2592333"/>
    <lineage>
        <taxon>Bacteria</taxon>
        <taxon>Bacillati</taxon>
        <taxon>Bacillota</taxon>
        <taxon>Clostridia</taxon>
        <taxon>Lachnospirales</taxon>
        <taxon>Lachnospiraceae</taxon>
        <taxon>Sellimonas</taxon>
    </lineage>
</organism>
<evidence type="ECO:0000259" key="5">
    <source>
        <dbReference type="PROSITE" id="PS51063"/>
    </source>
</evidence>
<evidence type="ECO:0000256" key="2">
    <source>
        <dbReference type="ARBA" id="ARBA00023125"/>
    </source>
</evidence>
<dbReference type="RefSeq" id="WP_221919496.1">
    <property type="nucleotide sequence ID" value="NZ_CP173660.1"/>
</dbReference>
<dbReference type="Pfam" id="PF13545">
    <property type="entry name" value="HTH_Crp_2"/>
    <property type="match status" value="1"/>
</dbReference>
<keyword evidence="7" id="KW-1185">Reference proteome</keyword>
<dbReference type="PROSITE" id="PS50042">
    <property type="entry name" value="CNMP_BINDING_3"/>
    <property type="match status" value="1"/>
</dbReference>
<dbReference type="InterPro" id="IPR018490">
    <property type="entry name" value="cNMP-bd_dom_sf"/>
</dbReference>
<dbReference type="PRINTS" id="PR00034">
    <property type="entry name" value="HTHCRP"/>
</dbReference>
<accession>A0ABS7L5M4</accession>
<feature type="domain" description="HTH crp-type" evidence="5">
    <location>
        <begin position="134"/>
        <end position="206"/>
    </location>
</feature>
<dbReference type="PANTHER" id="PTHR24567">
    <property type="entry name" value="CRP FAMILY TRANSCRIPTIONAL REGULATORY PROTEIN"/>
    <property type="match status" value="1"/>
</dbReference>
<evidence type="ECO:0000256" key="1">
    <source>
        <dbReference type="ARBA" id="ARBA00023015"/>
    </source>
</evidence>
<dbReference type="InterPro" id="IPR000595">
    <property type="entry name" value="cNMP-bd_dom"/>
</dbReference>
<evidence type="ECO:0000313" key="7">
    <source>
        <dbReference type="Proteomes" id="UP000779049"/>
    </source>
</evidence>